<evidence type="ECO:0000256" key="16">
    <source>
        <dbReference type="SAM" id="MobiDB-lite"/>
    </source>
</evidence>
<dbReference type="InterPro" id="IPR000642">
    <property type="entry name" value="Peptidase_M41"/>
</dbReference>
<dbReference type="SUPFAM" id="SSF52540">
    <property type="entry name" value="P-loop containing nucleoside triphosphate hydrolases"/>
    <property type="match status" value="1"/>
</dbReference>
<feature type="binding site" evidence="14">
    <location>
        <position position="435"/>
    </location>
    <ligand>
        <name>Zn(2+)</name>
        <dbReference type="ChEBI" id="CHEBI:29105"/>
        <note>catalytic</note>
    </ligand>
</feature>
<feature type="transmembrane region" description="Helical" evidence="14">
    <location>
        <begin position="6"/>
        <end position="27"/>
    </location>
</feature>
<keyword evidence="3 14" id="KW-0645">Protease</keyword>
<dbReference type="Proteomes" id="UP000751224">
    <property type="component" value="Unassembled WGS sequence"/>
</dbReference>
<keyword evidence="10 14" id="KW-1133">Transmembrane helix</keyword>
<dbReference type="InterPro" id="IPR011546">
    <property type="entry name" value="Pept_M41_FtsH_extracell"/>
</dbReference>
<evidence type="ECO:0000259" key="17">
    <source>
        <dbReference type="SMART" id="SM00382"/>
    </source>
</evidence>
<evidence type="ECO:0000256" key="2">
    <source>
        <dbReference type="ARBA" id="ARBA00010044"/>
    </source>
</evidence>
<name>A0A943EMY6_9FIRM</name>
<dbReference type="PANTHER" id="PTHR23076">
    <property type="entry name" value="METALLOPROTEASE M41 FTSH"/>
    <property type="match status" value="1"/>
</dbReference>
<evidence type="ECO:0000256" key="6">
    <source>
        <dbReference type="ARBA" id="ARBA00022741"/>
    </source>
</evidence>
<evidence type="ECO:0000256" key="11">
    <source>
        <dbReference type="ARBA" id="ARBA00023049"/>
    </source>
</evidence>
<dbReference type="RefSeq" id="WP_297670262.1">
    <property type="nucleotide sequence ID" value="NZ_JAGZCC010000003.1"/>
</dbReference>
<comment type="function">
    <text evidence="14">Acts as a processive, ATP-dependent zinc metallopeptidase for both cytoplasmic and membrane proteins. Plays a role in the quality control of integral membrane proteins.</text>
</comment>
<dbReference type="InterPro" id="IPR005936">
    <property type="entry name" value="FtsH"/>
</dbReference>
<dbReference type="Pfam" id="PF06480">
    <property type="entry name" value="FtsH_ext"/>
    <property type="match status" value="1"/>
</dbReference>
<evidence type="ECO:0000256" key="7">
    <source>
        <dbReference type="ARBA" id="ARBA00022801"/>
    </source>
</evidence>
<keyword evidence="9 14" id="KW-0067">ATP-binding</keyword>
<dbReference type="GO" id="GO:0030163">
    <property type="term" value="P:protein catabolic process"/>
    <property type="evidence" value="ECO:0007669"/>
    <property type="project" value="UniProtKB-UniRule"/>
</dbReference>
<dbReference type="InterPro" id="IPR003593">
    <property type="entry name" value="AAA+_ATPase"/>
</dbReference>
<dbReference type="GO" id="GO:0005886">
    <property type="term" value="C:plasma membrane"/>
    <property type="evidence" value="ECO:0007669"/>
    <property type="project" value="UniProtKB-SubCell"/>
</dbReference>
<keyword evidence="4 14" id="KW-0812">Transmembrane</keyword>
<comment type="cofactor">
    <cofactor evidence="14">
        <name>Zn(2+)</name>
        <dbReference type="ChEBI" id="CHEBI:29105"/>
    </cofactor>
    <text evidence="14">Binds 1 zinc ion per subunit.</text>
</comment>
<dbReference type="NCBIfam" id="TIGR01241">
    <property type="entry name" value="FtsH_fam"/>
    <property type="match status" value="1"/>
</dbReference>
<feature type="transmembrane region" description="Helical" evidence="14">
    <location>
        <begin position="120"/>
        <end position="138"/>
    </location>
</feature>
<feature type="compositionally biased region" description="Acidic residues" evidence="16">
    <location>
        <begin position="641"/>
        <end position="650"/>
    </location>
</feature>
<comment type="similarity">
    <text evidence="2 14">In the C-terminal section; belongs to the peptidase M41 family.</text>
</comment>
<evidence type="ECO:0000256" key="14">
    <source>
        <dbReference type="HAMAP-Rule" id="MF_01458"/>
    </source>
</evidence>
<dbReference type="EMBL" id="JAGZCC010000003">
    <property type="protein sequence ID" value="MBS5587360.1"/>
    <property type="molecule type" value="Genomic_DNA"/>
</dbReference>
<gene>
    <name evidence="14 18" type="primary">ftsH</name>
    <name evidence="18" type="ORF">KHX14_00885</name>
</gene>
<evidence type="ECO:0000256" key="1">
    <source>
        <dbReference type="ARBA" id="ARBA00004370"/>
    </source>
</evidence>
<dbReference type="InterPro" id="IPR041569">
    <property type="entry name" value="AAA_lid_3"/>
</dbReference>
<dbReference type="InterPro" id="IPR037219">
    <property type="entry name" value="Peptidase_M41-like"/>
</dbReference>
<comment type="caution">
    <text evidence="18">The sequence shown here is derived from an EMBL/GenBank/DDBJ whole genome shotgun (WGS) entry which is preliminary data.</text>
</comment>
<comment type="similarity">
    <text evidence="15">Belongs to the AAA ATPase family.</text>
</comment>
<evidence type="ECO:0000313" key="18">
    <source>
        <dbReference type="EMBL" id="MBS5587360.1"/>
    </source>
</evidence>
<dbReference type="HAMAP" id="MF_01458">
    <property type="entry name" value="FtsH"/>
    <property type="match status" value="1"/>
</dbReference>
<proteinExistence type="inferred from homology"/>
<evidence type="ECO:0000256" key="9">
    <source>
        <dbReference type="ARBA" id="ARBA00022840"/>
    </source>
</evidence>
<dbReference type="PANTHER" id="PTHR23076:SF113">
    <property type="entry name" value="ATP-DEPENDENT ZINC METALLOPROTEASE FTSH 1, CHLOROPLASTIC-RELATED"/>
    <property type="match status" value="1"/>
</dbReference>
<evidence type="ECO:0000256" key="4">
    <source>
        <dbReference type="ARBA" id="ARBA00022692"/>
    </source>
</evidence>
<dbReference type="Pfam" id="PF00004">
    <property type="entry name" value="AAA"/>
    <property type="match status" value="1"/>
</dbReference>
<protein>
    <recommendedName>
        <fullName evidence="14">ATP-dependent zinc metalloprotease FtsH</fullName>
        <ecNumber evidence="14">3.4.24.-</ecNumber>
    </recommendedName>
</protein>
<dbReference type="GO" id="GO:0004176">
    <property type="term" value="F:ATP-dependent peptidase activity"/>
    <property type="evidence" value="ECO:0007669"/>
    <property type="project" value="InterPro"/>
</dbReference>
<dbReference type="InterPro" id="IPR027417">
    <property type="entry name" value="P-loop_NTPase"/>
</dbReference>
<dbReference type="SUPFAM" id="SSF140990">
    <property type="entry name" value="FtsH protease domain-like"/>
    <property type="match status" value="1"/>
</dbReference>
<feature type="binding site" evidence="14">
    <location>
        <position position="431"/>
    </location>
    <ligand>
        <name>Zn(2+)</name>
        <dbReference type="ChEBI" id="CHEBI:29105"/>
        <note>catalytic</note>
    </ligand>
</feature>
<comment type="subcellular location">
    <subcellularLocation>
        <location evidence="14">Cell membrane</location>
        <topology evidence="14">Multi-pass membrane protein</topology>
        <orientation evidence="14">Cytoplasmic side</orientation>
    </subcellularLocation>
    <subcellularLocation>
        <location evidence="1">Membrane</location>
    </subcellularLocation>
</comment>
<comment type="subunit">
    <text evidence="14">Homohexamer.</text>
</comment>
<dbReference type="Gene3D" id="3.30.720.210">
    <property type="match status" value="1"/>
</dbReference>
<dbReference type="CDD" id="cd19501">
    <property type="entry name" value="RecA-like_FtsH"/>
    <property type="match status" value="1"/>
</dbReference>
<dbReference type="GO" id="GO:0004222">
    <property type="term" value="F:metalloendopeptidase activity"/>
    <property type="evidence" value="ECO:0007669"/>
    <property type="project" value="InterPro"/>
</dbReference>
<dbReference type="GO" id="GO:0005524">
    <property type="term" value="F:ATP binding"/>
    <property type="evidence" value="ECO:0007669"/>
    <property type="project" value="UniProtKB-UniRule"/>
</dbReference>
<dbReference type="Pfam" id="PF17862">
    <property type="entry name" value="AAA_lid_3"/>
    <property type="match status" value="1"/>
</dbReference>
<dbReference type="InterPro" id="IPR003960">
    <property type="entry name" value="ATPase_AAA_CS"/>
</dbReference>
<dbReference type="Gene3D" id="3.40.50.300">
    <property type="entry name" value="P-loop containing nucleotide triphosphate hydrolases"/>
    <property type="match status" value="1"/>
</dbReference>
<feature type="domain" description="AAA+ ATPase" evidence="17">
    <location>
        <begin position="201"/>
        <end position="340"/>
    </location>
</feature>
<keyword evidence="14" id="KW-1003">Cell membrane</keyword>
<dbReference type="GO" id="GO:0008270">
    <property type="term" value="F:zinc ion binding"/>
    <property type="evidence" value="ECO:0007669"/>
    <property type="project" value="UniProtKB-UniRule"/>
</dbReference>
<dbReference type="FunFam" id="1.20.58.760:FF:000001">
    <property type="entry name" value="ATP-dependent zinc metalloprotease FtsH"/>
    <property type="match status" value="1"/>
</dbReference>
<feature type="region of interest" description="Disordered" evidence="16">
    <location>
        <begin position="617"/>
        <end position="650"/>
    </location>
</feature>
<keyword evidence="7 14" id="KW-0378">Hydrolase</keyword>
<accession>A0A943EMY6</accession>
<keyword evidence="11 14" id="KW-0482">Metalloprotease</keyword>
<dbReference type="GO" id="GO:0006508">
    <property type="term" value="P:proteolysis"/>
    <property type="evidence" value="ECO:0007669"/>
    <property type="project" value="UniProtKB-KW"/>
</dbReference>
<dbReference type="FunFam" id="3.40.50.300:FF:000001">
    <property type="entry name" value="ATP-dependent zinc metalloprotease FtsH"/>
    <property type="match status" value="1"/>
</dbReference>
<evidence type="ECO:0000256" key="13">
    <source>
        <dbReference type="ARBA" id="ARBA00061570"/>
    </source>
</evidence>
<dbReference type="EC" id="3.4.24.-" evidence="14"/>
<evidence type="ECO:0000256" key="8">
    <source>
        <dbReference type="ARBA" id="ARBA00022833"/>
    </source>
</evidence>
<dbReference type="Pfam" id="PF01434">
    <property type="entry name" value="Peptidase_M41"/>
    <property type="match status" value="1"/>
</dbReference>
<keyword evidence="12 14" id="KW-0472">Membrane</keyword>
<evidence type="ECO:0000256" key="15">
    <source>
        <dbReference type="RuleBase" id="RU003651"/>
    </source>
</evidence>
<evidence type="ECO:0000256" key="3">
    <source>
        <dbReference type="ARBA" id="ARBA00022670"/>
    </source>
</evidence>
<dbReference type="Gene3D" id="1.20.58.760">
    <property type="entry name" value="Peptidase M41"/>
    <property type="match status" value="1"/>
</dbReference>
<feature type="active site" evidence="14">
    <location>
        <position position="432"/>
    </location>
</feature>
<dbReference type="AlphaFoldDB" id="A0A943EMY6"/>
<dbReference type="FunFam" id="1.10.8.60:FF:000001">
    <property type="entry name" value="ATP-dependent zinc metalloprotease FtsH"/>
    <property type="match status" value="1"/>
</dbReference>
<comment type="similarity">
    <text evidence="13 14">In the central section; belongs to the AAA ATPase family.</text>
</comment>
<dbReference type="GO" id="GO:0016887">
    <property type="term" value="F:ATP hydrolysis activity"/>
    <property type="evidence" value="ECO:0007669"/>
    <property type="project" value="UniProtKB-UniRule"/>
</dbReference>
<evidence type="ECO:0000256" key="10">
    <source>
        <dbReference type="ARBA" id="ARBA00022989"/>
    </source>
</evidence>
<organism evidence="18 19">
    <name type="scientific">Thomasclavelia spiroformis</name>
    <dbReference type="NCBI Taxonomy" id="29348"/>
    <lineage>
        <taxon>Bacteria</taxon>
        <taxon>Bacillati</taxon>
        <taxon>Bacillota</taxon>
        <taxon>Erysipelotrichia</taxon>
        <taxon>Erysipelotrichales</taxon>
        <taxon>Coprobacillaceae</taxon>
        <taxon>Thomasclavelia</taxon>
    </lineage>
</organism>
<reference evidence="18" key="1">
    <citation type="submission" date="2021-02" db="EMBL/GenBank/DDBJ databases">
        <title>Infant gut strain persistence is associated with maternal origin, phylogeny, and functional potential including surface adhesion and iron acquisition.</title>
        <authorList>
            <person name="Lou Y.C."/>
        </authorList>
    </citation>
    <scope>NUCLEOTIDE SEQUENCE</scope>
    <source>
        <strain evidence="18">L3_108_000G1_dasL3_108_000G1_metabat.metabat.11</strain>
    </source>
</reference>
<feature type="binding site" evidence="14">
    <location>
        <begin position="209"/>
        <end position="216"/>
    </location>
    <ligand>
        <name>ATP</name>
        <dbReference type="ChEBI" id="CHEBI:30616"/>
    </ligand>
</feature>
<keyword evidence="6 14" id="KW-0547">Nucleotide-binding</keyword>
<evidence type="ECO:0000313" key="19">
    <source>
        <dbReference type="Proteomes" id="UP000751224"/>
    </source>
</evidence>
<dbReference type="PROSITE" id="PS00674">
    <property type="entry name" value="AAA"/>
    <property type="match status" value="1"/>
</dbReference>
<feature type="binding site" evidence="14">
    <location>
        <position position="507"/>
    </location>
    <ligand>
        <name>Zn(2+)</name>
        <dbReference type="ChEBI" id="CHEBI:29105"/>
        <note>catalytic</note>
    </ligand>
</feature>
<keyword evidence="5 14" id="KW-0479">Metal-binding</keyword>
<dbReference type="Gene3D" id="1.10.8.60">
    <property type="match status" value="1"/>
</dbReference>
<dbReference type="SMART" id="SM00382">
    <property type="entry name" value="AAA"/>
    <property type="match status" value="1"/>
</dbReference>
<evidence type="ECO:0000256" key="12">
    <source>
        <dbReference type="ARBA" id="ARBA00023136"/>
    </source>
</evidence>
<dbReference type="InterPro" id="IPR003959">
    <property type="entry name" value="ATPase_AAA_core"/>
</dbReference>
<sequence length="650" mass="71495">MNSKNGLLRSILPWLLVLIVIGGMVTFMNQSNGKELKYNEFVEVVQEEKIKEVEIVPSSLVIDVSGSYTKKHDGKSSKVSFTTTIPNTEAEMQSLTSLLNEKDIETTIVDPNERGMFTRVLLNILPYALLLGGMFFIFKMMSQGGGNAKAFEFGNSRAKLEKNQKTRFSDVAGADEEKEELKELVEFLKNPKKFAQMGARIPKGVLLVGPPGTGKTLLARAVSGEASVPYYSISGSEFVEMFVGVGAGRVRDMFKKAKQTAPCIIFIDEIDAVGRQRGAGMGGGHDEREQTLNQLLVEMDGFSGNEGIIILAATNRVDVLDPALLRPGRFDRQIQVANPDKNARTEILKVHARNKKFAPDVDFSNIAQRTPGFSGAELENVLNEAALLAVRENHKVISMDDIDEAIDRVVGGPAKKSRKYSEKERRLVAYHEAGHAVLGLTLEDANKVQKVTIVPRGQAGGYNLMTPKEETYFQTKTQLEANIAGFMGGRVAEEIFFGDISSGAHNDIEQATRIARMMVTELGMSELGPIKYDSEQGNVFLGRDYTQHSNSHSGQIAYEIDVQVRKIIDECYAKAKEIIEANKDKLVIIADALLEYETLAGEQIEALFNTGRMLDRHDGTNDGDSDSSNGDVNQTAVSFDSADDLLDDMK</sequence>
<keyword evidence="8 14" id="KW-0862">Zinc</keyword>
<evidence type="ECO:0000256" key="5">
    <source>
        <dbReference type="ARBA" id="ARBA00022723"/>
    </source>
</evidence>